<feature type="transmembrane region" description="Helical" evidence="1">
    <location>
        <begin position="12"/>
        <end position="31"/>
    </location>
</feature>
<dbReference type="AlphaFoldDB" id="A0A1H9HYU1"/>
<evidence type="ECO:0000313" key="3">
    <source>
        <dbReference type="Proteomes" id="UP000198749"/>
    </source>
</evidence>
<dbReference type="InterPro" id="IPR018643">
    <property type="entry name" value="DUF2069_membrane"/>
</dbReference>
<evidence type="ECO:0000313" key="2">
    <source>
        <dbReference type="EMBL" id="SEQ67375.1"/>
    </source>
</evidence>
<protein>
    <submittedName>
        <fullName evidence="2">Uncharacterized membrane protein</fullName>
    </submittedName>
</protein>
<sequence length="135" mass="15195">MYDTLTKKVAISRAATLFSYFGLILLLTAWHLLLSPPDNANPYSIWAFQTVPLLLFYPVILKKHLRGHIWLCFFITVYFMHSVTLAMSAHSSATLALAETLLVASLFIAAMMFARWQSQLNKLRNSASQSPSADN</sequence>
<keyword evidence="1" id="KW-0472">Membrane</keyword>
<name>A0A1H9HYU1_9GAMM</name>
<dbReference type="EMBL" id="FOGB01000006">
    <property type="protein sequence ID" value="SEQ67375.1"/>
    <property type="molecule type" value="Genomic_DNA"/>
</dbReference>
<evidence type="ECO:0000256" key="1">
    <source>
        <dbReference type="SAM" id="Phobius"/>
    </source>
</evidence>
<accession>A0A1H9HYU1</accession>
<keyword evidence="3" id="KW-1185">Reference proteome</keyword>
<feature type="transmembrane region" description="Helical" evidence="1">
    <location>
        <begin position="95"/>
        <end position="114"/>
    </location>
</feature>
<organism evidence="2 3">
    <name type="scientific">Amphritea atlantica</name>
    <dbReference type="NCBI Taxonomy" id="355243"/>
    <lineage>
        <taxon>Bacteria</taxon>
        <taxon>Pseudomonadati</taxon>
        <taxon>Pseudomonadota</taxon>
        <taxon>Gammaproteobacteria</taxon>
        <taxon>Oceanospirillales</taxon>
        <taxon>Oceanospirillaceae</taxon>
        <taxon>Amphritea</taxon>
    </lineage>
</organism>
<feature type="transmembrane region" description="Helical" evidence="1">
    <location>
        <begin position="43"/>
        <end position="61"/>
    </location>
</feature>
<dbReference type="STRING" id="355243.SAMN03080615_02307"/>
<keyword evidence="1" id="KW-1133">Transmembrane helix</keyword>
<reference evidence="3" key="1">
    <citation type="submission" date="2016-10" db="EMBL/GenBank/DDBJ databases">
        <authorList>
            <person name="Varghese N."/>
            <person name="Submissions S."/>
        </authorList>
    </citation>
    <scope>NUCLEOTIDE SEQUENCE [LARGE SCALE GENOMIC DNA]</scope>
    <source>
        <strain evidence="3">DSM 18887</strain>
    </source>
</reference>
<dbReference type="RefSeq" id="WP_175483521.1">
    <property type="nucleotide sequence ID" value="NZ_AP025284.1"/>
</dbReference>
<feature type="transmembrane region" description="Helical" evidence="1">
    <location>
        <begin position="68"/>
        <end position="89"/>
    </location>
</feature>
<dbReference type="Proteomes" id="UP000198749">
    <property type="component" value="Unassembled WGS sequence"/>
</dbReference>
<gene>
    <name evidence="2" type="ORF">SAMN03080615_02307</name>
</gene>
<keyword evidence="1" id="KW-0812">Transmembrane</keyword>
<dbReference type="Pfam" id="PF09842">
    <property type="entry name" value="DUF2069"/>
    <property type="match status" value="1"/>
</dbReference>
<proteinExistence type="predicted"/>